<dbReference type="SMART" id="SM00847">
    <property type="entry name" value="HA2"/>
    <property type="match status" value="1"/>
</dbReference>
<evidence type="ECO:0000256" key="3">
    <source>
        <dbReference type="ARBA" id="ARBA00022806"/>
    </source>
</evidence>
<dbReference type="Pfam" id="PF21010">
    <property type="entry name" value="HA2_C"/>
    <property type="match status" value="1"/>
</dbReference>
<evidence type="ECO:0000313" key="8">
    <source>
        <dbReference type="EMBL" id="KAF5837631.1"/>
    </source>
</evidence>
<name>A0ABQ7GSR8_DUNSA</name>
<dbReference type="InterPro" id="IPR011545">
    <property type="entry name" value="DEAD/DEAH_box_helicase_dom"/>
</dbReference>
<evidence type="ECO:0000313" key="9">
    <source>
        <dbReference type="Proteomes" id="UP000815325"/>
    </source>
</evidence>
<dbReference type="InterPro" id="IPR014001">
    <property type="entry name" value="Helicase_ATP-bd"/>
</dbReference>
<gene>
    <name evidence="8" type="ORF">DUNSADRAFT_4134</name>
</gene>
<dbReference type="SUPFAM" id="SSF52540">
    <property type="entry name" value="P-loop containing nucleoside triphosphate hydrolases"/>
    <property type="match status" value="1"/>
</dbReference>
<evidence type="ECO:0000259" key="6">
    <source>
        <dbReference type="PROSITE" id="PS51192"/>
    </source>
</evidence>
<feature type="domain" description="Helicase C-terminal" evidence="7">
    <location>
        <begin position="271"/>
        <end position="449"/>
    </location>
</feature>
<keyword evidence="1" id="KW-0547">Nucleotide-binding</keyword>
<evidence type="ECO:0000256" key="1">
    <source>
        <dbReference type="ARBA" id="ARBA00022741"/>
    </source>
</evidence>
<dbReference type="PROSITE" id="PS00690">
    <property type="entry name" value="DEAH_ATP_HELICASE"/>
    <property type="match status" value="1"/>
</dbReference>
<dbReference type="InterPro" id="IPR007502">
    <property type="entry name" value="Helicase-assoc_dom"/>
</dbReference>
<evidence type="ECO:0000259" key="7">
    <source>
        <dbReference type="PROSITE" id="PS51194"/>
    </source>
</evidence>
<dbReference type="InterPro" id="IPR011709">
    <property type="entry name" value="DEAD-box_helicase_OB_fold"/>
</dbReference>
<organism evidence="8 9">
    <name type="scientific">Dunaliella salina</name>
    <name type="common">Green alga</name>
    <name type="synonym">Protococcus salinus</name>
    <dbReference type="NCBI Taxonomy" id="3046"/>
    <lineage>
        <taxon>Eukaryota</taxon>
        <taxon>Viridiplantae</taxon>
        <taxon>Chlorophyta</taxon>
        <taxon>core chlorophytes</taxon>
        <taxon>Chlorophyceae</taxon>
        <taxon>CS clade</taxon>
        <taxon>Chlamydomonadales</taxon>
        <taxon>Dunaliellaceae</taxon>
        <taxon>Dunaliella</taxon>
    </lineage>
</organism>
<dbReference type="Pfam" id="PF00270">
    <property type="entry name" value="DEAD"/>
    <property type="match status" value="1"/>
</dbReference>
<dbReference type="SMART" id="SM00487">
    <property type="entry name" value="DEXDc"/>
    <property type="match status" value="1"/>
</dbReference>
<dbReference type="Gene3D" id="1.20.120.1080">
    <property type="match status" value="1"/>
</dbReference>
<feature type="region of interest" description="Disordered" evidence="5">
    <location>
        <begin position="667"/>
        <end position="689"/>
    </location>
</feature>
<reference evidence="8" key="1">
    <citation type="submission" date="2017-08" db="EMBL/GenBank/DDBJ databases">
        <authorList>
            <person name="Polle J.E."/>
            <person name="Barry K."/>
            <person name="Cushman J."/>
            <person name="Schmutz J."/>
            <person name="Tran D."/>
            <person name="Hathwaick L.T."/>
            <person name="Yim W.C."/>
            <person name="Jenkins J."/>
            <person name="Mckie-Krisberg Z.M."/>
            <person name="Prochnik S."/>
            <person name="Lindquist E."/>
            <person name="Dockter R.B."/>
            <person name="Adam C."/>
            <person name="Molina H."/>
            <person name="Bunkerborg J."/>
            <person name="Jin E."/>
            <person name="Buchheim M."/>
            <person name="Magnuson J."/>
        </authorList>
    </citation>
    <scope>NUCLEOTIDE SEQUENCE</scope>
    <source>
        <strain evidence="8">CCAP 19/18</strain>
    </source>
</reference>
<dbReference type="Gene3D" id="3.40.50.300">
    <property type="entry name" value="P-loop containing nucleotide triphosphate hydrolases"/>
    <property type="match status" value="2"/>
</dbReference>
<protein>
    <submittedName>
        <fullName evidence="8">DEAH</fullName>
    </submittedName>
</protein>
<evidence type="ECO:0000256" key="4">
    <source>
        <dbReference type="ARBA" id="ARBA00022840"/>
    </source>
</evidence>
<comment type="caution">
    <text evidence="8">The sequence shown here is derived from an EMBL/GenBank/DDBJ whole genome shotgun (WGS) entry which is preliminary data.</text>
</comment>
<keyword evidence="2" id="KW-0378">Hydrolase</keyword>
<proteinExistence type="predicted"/>
<dbReference type="InterPro" id="IPR027417">
    <property type="entry name" value="P-loop_NTPase"/>
</dbReference>
<sequence>MAQQQGFLKPGERSKKAFGVAFEGNNDPYVHNKKQRTQPPTSHQRRPRDADRLPVAKYRRQLLYLVETHATVVVLGETGSGKTTQIPQFLDEAGWTEGGRMVACTQPRRAAAVTVASRVAEEAGCELGEAVGYAVRFESVMQQGMTRIKFLTDGVLLREMMEDPLLARYSVVMVDEAHERSLATDMLLGLLKKVQRRRPDLRLIVASATLQAEELRAFFDPGRDSSVVKTVQPGPGAPVQRTPAIISIEGRTHPVEVHFLQQPCSNYVVASVETAVDIHKADLPGDILVFLTGQQEVEDAVRMLDREAERLSASSGYGSKLLPLPLYAGLTGTAQAVAFSPAPRGYRKCVVATNIAETSLTLEGVVYVVDSCFVKQRAYNPLLGLEALCVAPVSKASATQRAGRAGRVRPGKAFRLCTAQDFAKLPDTTVPEMQRAELQGMVLQLKALGIDNIMRFEWLAPPPAEAMVRALEALAALGVLDQDARLTQDVGLPLASLSLDPSLGKALLTAFRQSVPCSQEMLTIVAMLTAAPHGPWVAPPGVRKALDEAKSRFAVVEGDLVSLLNVWRAWQEHGCSAQWCAKQLLNQHSLRKAEEVRKQLARACARLGLPEPESCDGDMDHLRKGIVAGLFMNAAVFESTDHNPLAPESDPGTHVYRLIRPVGGADATGVRARSGGRDGMGRAAPGATTGALDAGRLRLRIHSGSVLARCRPEWVVFQTVQQSDSGWYEMQGVTAVQPDMLLEVAPHFFQKSR</sequence>
<dbReference type="CDD" id="cd18791">
    <property type="entry name" value="SF2_C_RHA"/>
    <property type="match status" value="1"/>
</dbReference>
<dbReference type="PANTHER" id="PTHR18934">
    <property type="entry name" value="ATP-DEPENDENT RNA HELICASE"/>
    <property type="match status" value="1"/>
</dbReference>
<dbReference type="InterPro" id="IPR001650">
    <property type="entry name" value="Helicase_C-like"/>
</dbReference>
<dbReference type="PROSITE" id="PS51192">
    <property type="entry name" value="HELICASE_ATP_BIND_1"/>
    <property type="match status" value="1"/>
</dbReference>
<keyword evidence="3" id="KW-0347">Helicase</keyword>
<dbReference type="EMBL" id="MU069609">
    <property type="protein sequence ID" value="KAF5837631.1"/>
    <property type="molecule type" value="Genomic_DNA"/>
</dbReference>
<dbReference type="Pfam" id="PF07717">
    <property type="entry name" value="OB_NTP_bind"/>
    <property type="match status" value="1"/>
</dbReference>
<dbReference type="PROSITE" id="PS51194">
    <property type="entry name" value="HELICASE_CTER"/>
    <property type="match status" value="1"/>
</dbReference>
<accession>A0ABQ7GSR8</accession>
<dbReference type="InterPro" id="IPR002464">
    <property type="entry name" value="DNA/RNA_helicase_DEAH_CS"/>
</dbReference>
<keyword evidence="4" id="KW-0067">ATP-binding</keyword>
<keyword evidence="9" id="KW-1185">Reference proteome</keyword>
<dbReference type="Proteomes" id="UP000815325">
    <property type="component" value="Unassembled WGS sequence"/>
</dbReference>
<feature type="domain" description="Helicase ATP-binding" evidence="6">
    <location>
        <begin position="63"/>
        <end position="228"/>
    </location>
</feature>
<evidence type="ECO:0000256" key="5">
    <source>
        <dbReference type="SAM" id="MobiDB-lite"/>
    </source>
</evidence>
<dbReference type="PANTHER" id="PTHR18934:SF136">
    <property type="entry name" value="ATP-DEPENDENT RNA HELICASE DHX35-RELATED"/>
    <property type="match status" value="1"/>
</dbReference>
<feature type="region of interest" description="Disordered" evidence="5">
    <location>
        <begin position="1"/>
        <end position="52"/>
    </location>
</feature>
<dbReference type="Pfam" id="PF00271">
    <property type="entry name" value="Helicase_C"/>
    <property type="match status" value="1"/>
</dbReference>
<dbReference type="SMART" id="SM00490">
    <property type="entry name" value="HELICc"/>
    <property type="match status" value="1"/>
</dbReference>
<evidence type="ECO:0000256" key="2">
    <source>
        <dbReference type="ARBA" id="ARBA00022801"/>
    </source>
</evidence>